<dbReference type="InterPro" id="IPR011050">
    <property type="entry name" value="Pectin_lyase_fold/virulence"/>
</dbReference>
<feature type="domain" description="Bacteriophage T7 tail fibre protein-like N-terminal" evidence="2">
    <location>
        <begin position="14"/>
        <end position="103"/>
    </location>
</feature>
<sequence>MAEHIRIGDVAPRVQYLGDGSRVAFTYPFPIFQAEEMEVRLDGVTLAGGFSVSGAGASEGGSVTLATAPATGATVTLRRRIRVERNTDFQDNGILRARTLNDELDRIIAALQEQREELSSALRQDPAEVGGSFVLPLRGARANRMLGFDGSGDLVVLPRDSGLISAPFPGAVPHTVEDKLAEQLSARDFGATGDGATDDGPALQAAMNAAGASGKALLIGEGSFRTTQPLTLPGAAAGLTMRGTIVYAGSPAQPALTIGDGGAARNASKRHAGLSVVRASVGDWADEAEIGILLRNHDASLIEVRRVEGFTIGIRTLGDGRGFEDCTMVLGRIVNNRIGLDVHTATAEAWNTSIRYHGGHFAVGSTVNTDKDRFGIRLSAAPGAYVAHNRHLFDGPNFELNAEDRPIAGIPFLCEVSSRAIIARGLRMEGCSPFVARHTGGAQDHVYEVAWASQGYAVEIEHVPGATRMGGLVRTLHQAAPHREATRELASVPSLRAAAIRWNATETGFETLACLSSNVSGSPATLQDYVFPALDQFTLTNRGVMLTGGRALGFVVDARGCRDFALSVDADAPRLIVMAFDGENNLLTDSLGQLVLASGQSMVWNATARWWQGAADMTDAGLSRLQAVHLSPAIATAVIGVARISADYELRALRLNCDPRHAPAVMYGLPDLPIGVRSFQAEQAWDPASIAAGASVQANVPVPGARPGDFAQAAYSLATSGVVFLAQIGAQDLVTVTAWNRSGAAVDLNPGTVRVRVVKA</sequence>
<name>A0ABX1E383_9PROT</name>
<feature type="coiled-coil region" evidence="1">
    <location>
        <begin position="94"/>
        <end position="124"/>
    </location>
</feature>
<evidence type="ECO:0000259" key="2">
    <source>
        <dbReference type="Pfam" id="PF03906"/>
    </source>
</evidence>
<dbReference type="Proteomes" id="UP000787635">
    <property type="component" value="Unassembled WGS sequence"/>
</dbReference>
<dbReference type="Pfam" id="PF12708">
    <property type="entry name" value="Pect-lyase_RHGA_epim"/>
    <property type="match status" value="1"/>
</dbReference>
<dbReference type="InterPro" id="IPR012334">
    <property type="entry name" value="Pectin_lyas_fold"/>
</dbReference>
<comment type="caution">
    <text evidence="4">The sequence shown here is derived from an EMBL/GenBank/DDBJ whole genome shotgun (WGS) entry which is preliminary data.</text>
</comment>
<evidence type="ECO:0000313" key="5">
    <source>
        <dbReference type="Proteomes" id="UP000787635"/>
    </source>
</evidence>
<dbReference type="SUPFAM" id="SSF51126">
    <property type="entry name" value="Pectin lyase-like"/>
    <property type="match status" value="1"/>
</dbReference>
<dbReference type="RefSeq" id="WP_168027044.1">
    <property type="nucleotide sequence ID" value="NZ_JAAVNE010000001.1"/>
</dbReference>
<keyword evidence="5" id="KW-1185">Reference proteome</keyword>
<protein>
    <submittedName>
        <fullName evidence="4">Hydrolase</fullName>
    </submittedName>
</protein>
<dbReference type="InterPro" id="IPR005604">
    <property type="entry name" value="Phage_T7_tail_fibre-like_N"/>
</dbReference>
<dbReference type="EMBL" id="JAAVNE010000001">
    <property type="protein sequence ID" value="NKC29425.1"/>
    <property type="molecule type" value="Genomic_DNA"/>
</dbReference>
<organism evidence="4 5">
    <name type="scientific">Falsiroseomonas selenitidurans</name>
    <dbReference type="NCBI Taxonomy" id="2716335"/>
    <lineage>
        <taxon>Bacteria</taxon>
        <taxon>Pseudomonadati</taxon>
        <taxon>Pseudomonadota</taxon>
        <taxon>Alphaproteobacteria</taxon>
        <taxon>Acetobacterales</taxon>
        <taxon>Roseomonadaceae</taxon>
        <taxon>Falsiroseomonas</taxon>
    </lineage>
</organism>
<proteinExistence type="predicted"/>
<keyword evidence="1" id="KW-0175">Coiled coil</keyword>
<evidence type="ECO:0000313" key="4">
    <source>
        <dbReference type="EMBL" id="NKC29425.1"/>
    </source>
</evidence>
<dbReference type="GO" id="GO:0016787">
    <property type="term" value="F:hydrolase activity"/>
    <property type="evidence" value="ECO:0007669"/>
    <property type="project" value="UniProtKB-KW"/>
</dbReference>
<dbReference type="Pfam" id="PF03906">
    <property type="entry name" value="Phage_T7_tail"/>
    <property type="match status" value="1"/>
</dbReference>
<gene>
    <name evidence="4" type="ORF">HEQ75_01015</name>
</gene>
<evidence type="ECO:0000256" key="1">
    <source>
        <dbReference type="SAM" id="Coils"/>
    </source>
</evidence>
<feature type="domain" description="Rhamnogalacturonase A/B/Epimerase-like pectate lyase" evidence="3">
    <location>
        <begin position="185"/>
        <end position="231"/>
    </location>
</feature>
<evidence type="ECO:0000259" key="3">
    <source>
        <dbReference type="Pfam" id="PF12708"/>
    </source>
</evidence>
<dbReference type="InterPro" id="IPR024535">
    <property type="entry name" value="RHGA/B-epi-like_pectate_lyase"/>
</dbReference>
<dbReference type="Gene3D" id="2.160.20.10">
    <property type="entry name" value="Single-stranded right-handed beta-helix, Pectin lyase-like"/>
    <property type="match status" value="1"/>
</dbReference>
<keyword evidence="4" id="KW-0378">Hydrolase</keyword>
<reference evidence="4 5" key="1">
    <citation type="submission" date="2020-03" db="EMBL/GenBank/DDBJ databases">
        <title>Roseomonas selenitidurans sp. nov. isolated from urban soil.</title>
        <authorList>
            <person name="Liu H."/>
        </authorList>
    </citation>
    <scope>NUCLEOTIDE SEQUENCE [LARGE SCALE GENOMIC DNA]</scope>
    <source>
        <strain evidence="4 5">BU-1</strain>
    </source>
</reference>
<accession>A0ABX1E383</accession>